<dbReference type="EMBL" id="CM056809">
    <property type="protein sequence ID" value="KAJ8649410.1"/>
    <property type="molecule type" value="Genomic_DNA"/>
</dbReference>
<gene>
    <name evidence="1" type="ORF">MRB53_002433</name>
</gene>
<protein>
    <submittedName>
        <fullName evidence="1">Uncharacterized protein</fullName>
    </submittedName>
</protein>
<sequence length="207" mass="22777">MMTSGAGDASYLFHSNGLAYAVVFAVVFLVLLSSSLLAYFFFCHHRFNHRNSSNLSSSSSGIIAPRVFFIPQIHDPDDLPGPGLHQSVINSYPRFPFRSRAAGDGGGGGGGEVEGESSLCSICLYHYREGEALRMLPDCRHSFHLRCVDTWLRLNPTCPICRTSPLPTPVPTPLPTPLSELVPLSHYPAERRSSRTLEEVVICKIMK</sequence>
<comment type="caution">
    <text evidence="1">The sequence shown here is derived from an EMBL/GenBank/DDBJ whole genome shotgun (WGS) entry which is preliminary data.</text>
</comment>
<keyword evidence="2" id="KW-1185">Reference proteome</keyword>
<accession>A0ACC2MUR4</accession>
<evidence type="ECO:0000313" key="2">
    <source>
        <dbReference type="Proteomes" id="UP001234297"/>
    </source>
</evidence>
<reference evidence="1 2" key="1">
    <citation type="journal article" date="2022" name="Hortic Res">
        <title>A haplotype resolved chromosomal level avocado genome allows analysis of novel avocado genes.</title>
        <authorList>
            <person name="Nath O."/>
            <person name="Fletcher S.J."/>
            <person name="Hayward A."/>
            <person name="Shaw L.M."/>
            <person name="Masouleh A.K."/>
            <person name="Furtado A."/>
            <person name="Henry R.J."/>
            <person name="Mitter N."/>
        </authorList>
    </citation>
    <scope>NUCLEOTIDE SEQUENCE [LARGE SCALE GENOMIC DNA]</scope>
    <source>
        <strain evidence="2">cv. Hass</strain>
    </source>
</reference>
<organism evidence="1 2">
    <name type="scientific">Persea americana</name>
    <name type="common">Avocado</name>
    <dbReference type="NCBI Taxonomy" id="3435"/>
    <lineage>
        <taxon>Eukaryota</taxon>
        <taxon>Viridiplantae</taxon>
        <taxon>Streptophyta</taxon>
        <taxon>Embryophyta</taxon>
        <taxon>Tracheophyta</taxon>
        <taxon>Spermatophyta</taxon>
        <taxon>Magnoliopsida</taxon>
        <taxon>Magnoliidae</taxon>
        <taxon>Laurales</taxon>
        <taxon>Lauraceae</taxon>
        <taxon>Persea</taxon>
    </lineage>
</organism>
<name>A0ACC2MUR4_PERAE</name>
<evidence type="ECO:0000313" key="1">
    <source>
        <dbReference type="EMBL" id="KAJ8649410.1"/>
    </source>
</evidence>
<dbReference type="Proteomes" id="UP001234297">
    <property type="component" value="Chromosome 1"/>
</dbReference>
<proteinExistence type="predicted"/>